<keyword evidence="2" id="KW-1185">Reference proteome</keyword>
<reference evidence="1 2" key="1">
    <citation type="submission" date="2019-02" db="EMBL/GenBank/DDBJ databases">
        <title>Deep-cultivation of Planctomycetes and their phenomic and genomic characterization uncovers novel biology.</title>
        <authorList>
            <person name="Wiegand S."/>
            <person name="Jogler M."/>
            <person name="Boedeker C."/>
            <person name="Pinto D."/>
            <person name="Vollmers J."/>
            <person name="Rivas-Marin E."/>
            <person name="Kohn T."/>
            <person name="Peeters S.H."/>
            <person name="Heuer A."/>
            <person name="Rast P."/>
            <person name="Oberbeckmann S."/>
            <person name="Bunk B."/>
            <person name="Jeske O."/>
            <person name="Meyerdierks A."/>
            <person name="Storesund J.E."/>
            <person name="Kallscheuer N."/>
            <person name="Luecker S."/>
            <person name="Lage O.M."/>
            <person name="Pohl T."/>
            <person name="Merkel B.J."/>
            <person name="Hornburger P."/>
            <person name="Mueller R.-W."/>
            <person name="Bruemmer F."/>
            <person name="Labrenz M."/>
            <person name="Spormann A.M."/>
            <person name="Op den Camp H."/>
            <person name="Overmann J."/>
            <person name="Amann R."/>
            <person name="Jetten M.S.M."/>
            <person name="Mascher T."/>
            <person name="Medema M.H."/>
            <person name="Devos D.P."/>
            <person name="Kaster A.-K."/>
            <person name="Ovreas L."/>
            <person name="Rohde M."/>
            <person name="Galperin M.Y."/>
            <person name="Jogler C."/>
        </authorList>
    </citation>
    <scope>NUCLEOTIDE SEQUENCE [LARGE SCALE GENOMIC DNA]</scope>
    <source>
        <strain evidence="1 2">Spb1</strain>
    </source>
</reference>
<organism evidence="1 2">
    <name type="scientific">Planctopirus ephydatiae</name>
    <dbReference type="NCBI Taxonomy" id="2528019"/>
    <lineage>
        <taxon>Bacteria</taxon>
        <taxon>Pseudomonadati</taxon>
        <taxon>Planctomycetota</taxon>
        <taxon>Planctomycetia</taxon>
        <taxon>Planctomycetales</taxon>
        <taxon>Planctomycetaceae</taxon>
        <taxon>Planctopirus</taxon>
    </lineage>
</organism>
<dbReference type="Proteomes" id="UP000315349">
    <property type="component" value="Chromosome"/>
</dbReference>
<protein>
    <submittedName>
        <fullName evidence="1">Uncharacterized protein</fullName>
    </submittedName>
</protein>
<sequence>MNKKPVGRCLKCQFWQPLASQKPPACWPPAPRDEGECHLRAPLVGRHGRSWPVTRGDDFCGDFAELEDMSRSGVVETSFQE</sequence>
<proteinExistence type="predicted"/>
<name>A0A518GN90_9PLAN</name>
<dbReference type="KEGG" id="peh:Spb1_20330"/>
<evidence type="ECO:0000313" key="2">
    <source>
        <dbReference type="Proteomes" id="UP000315349"/>
    </source>
</evidence>
<dbReference type="AlphaFoldDB" id="A0A518GN90"/>
<accession>A0A518GN90</accession>
<dbReference type="EMBL" id="CP036299">
    <property type="protein sequence ID" value="QDV30105.1"/>
    <property type="molecule type" value="Genomic_DNA"/>
</dbReference>
<evidence type="ECO:0000313" key="1">
    <source>
        <dbReference type="EMBL" id="QDV30105.1"/>
    </source>
</evidence>
<gene>
    <name evidence="1" type="ORF">Spb1_20330</name>
</gene>